<sequence length="171" mass="19488">MSSSQIIILNGTSSAGKSTLAKALRASITDPFCYYASDQLADAGFRANKHFVHSDERARFFDGFHRSIAAFAEAGNNLLVEHIVEEAAWWTQLQAILAPYDVFWVGVHAPLAEIERREKERGNRQIGEARYHLKTHHYCRYDLEVDTTLPLETVITNILDGWRCRPALRER</sequence>
<accession>A0A9X3IKJ3</accession>
<feature type="active site" evidence="1">
    <location>
        <position position="38"/>
    </location>
</feature>
<evidence type="ECO:0000256" key="1">
    <source>
        <dbReference type="PIRSR" id="PIRSR007531-1"/>
    </source>
</evidence>
<gene>
    <name evidence="3" type="ORF">OSH07_05045</name>
</gene>
<organism evidence="3 4">
    <name type="scientific">Kaistia nematophila</name>
    <dbReference type="NCBI Taxonomy" id="2994654"/>
    <lineage>
        <taxon>Bacteria</taxon>
        <taxon>Pseudomonadati</taxon>
        <taxon>Pseudomonadota</taxon>
        <taxon>Alphaproteobacteria</taxon>
        <taxon>Hyphomicrobiales</taxon>
        <taxon>Kaistiaceae</taxon>
        <taxon>Kaistia</taxon>
    </lineage>
</organism>
<dbReference type="SUPFAM" id="SSF52540">
    <property type="entry name" value="P-loop containing nucleoside triphosphate hydrolases"/>
    <property type="match status" value="1"/>
</dbReference>
<dbReference type="Pfam" id="PF07931">
    <property type="entry name" value="CPT"/>
    <property type="match status" value="1"/>
</dbReference>
<dbReference type="InterPro" id="IPR027417">
    <property type="entry name" value="P-loop_NTPase"/>
</dbReference>
<evidence type="ECO:0000256" key="2">
    <source>
        <dbReference type="PIRSR" id="PIRSR007531-2"/>
    </source>
</evidence>
<dbReference type="PIRSF" id="PIRSF007531">
    <property type="entry name" value="CPT"/>
    <property type="match status" value="1"/>
</dbReference>
<proteinExistence type="predicted"/>
<dbReference type="InterPro" id="IPR012853">
    <property type="entry name" value="CPT"/>
</dbReference>
<dbReference type="AlphaFoldDB" id="A0A9X3IKJ3"/>
<dbReference type="Gene3D" id="3.40.50.300">
    <property type="entry name" value="P-loop containing nucleotide triphosphate hydrolases"/>
    <property type="match status" value="1"/>
</dbReference>
<name>A0A9X3IKJ3_9HYPH</name>
<evidence type="ECO:0000313" key="4">
    <source>
        <dbReference type="Proteomes" id="UP001144805"/>
    </source>
</evidence>
<dbReference type="GO" id="GO:0016740">
    <property type="term" value="F:transferase activity"/>
    <property type="evidence" value="ECO:0007669"/>
    <property type="project" value="InterPro"/>
</dbReference>
<dbReference type="EMBL" id="JAPKNK010000002">
    <property type="protein sequence ID" value="MCX5568551.1"/>
    <property type="molecule type" value="Genomic_DNA"/>
</dbReference>
<keyword evidence="4" id="KW-1185">Reference proteome</keyword>
<dbReference type="GO" id="GO:0005524">
    <property type="term" value="F:ATP binding"/>
    <property type="evidence" value="ECO:0007669"/>
    <property type="project" value="InterPro"/>
</dbReference>
<evidence type="ECO:0000313" key="3">
    <source>
        <dbReference type="EMBL" id="MCX5568551.1"/>
    </source>
</evidence>
<dbReference type="RefSeq" id="WP_266337528.1">
    <property type="nucleotide sequence ID" value="NZ_JAPKNK010000002.1"/>
</dbReference>
<dbReference type="Proteomes" id="UP001144805">
    <property type="component" value="Unassembled WGS sequence"/>
</dbReference>
<comment type="caution">
    <text evidence="3">The sequence shown here is derived from an EMBL/GenBank/DDBJ whole genome shotgun (WGS) entry which is preliminary data.</text>
</comment>
<protein>
    <submittedName>
        <fullName evidence="3">Chloramphenicol phosphotransferase</fullName>
    </submittedName>
</protein>
<reference evidence="3" key="1">
    <citation type="submission" date="2022-11" db="EMBL/GenBank/DDBJ databases">
        <title>Biodiversity and phylogenetic relationships of bacteria.</title>
        <authorList>
            <person name="Machado R.A.R."/>
            <person name="Bhat A."/>
            <person name="Loulou A."/>
            <person name="Kallel S."/>
        </authorList>
    </citation>
    <scope>NUCLEOTIDE SEQUENCE</scope>
    <source>
        <strain evidence="3">K-TC2</strain>
    </source>
</reference>
<feature type="binding site" evidence="2">
    <location>
        <begin position="11"/>
        <end position="18"/>
    </location>
    <ligand>
        <name>ATP</name>
        <dbReference type="ChEBI" id="CHEBI:30616"/>
    </ligand>
</feature>